<reference evidence="3 4" key="1">
    <citation type="submission" date="2024-10" db="EMBL/GenBank/DDBJ databases">
        <authorList>
            <person name="Yang X.-N."/>
        </authorList>
    </citation>
    <scope>NUCLEOTIDE SEQUENCE [LARGE SCALE GENOMIC DNA]</scope>
    <source>
        <strain evidence="3 4">CAU 1059</strain>
    </source>
</reference>
<feature type="region of interest" description="Disordered" evidence="1">
    <location>
        <begin position="45"/>
        <end position="103"/>
    </location>
</feature>
<keyword evidence="2" id="KW-0732">Signal</keyword>
<proteinExistence type="predicted"/>
<evidence type="ECO:0000313" key="4">
    <source>
        <dbReference type="Proteomes" id="UP001607157"/>
    </source>
</evidence>
<evidence type="ECO:0000256" key="1">
    <source>
        <dbReference type="SAM" id="MobiDB-lite"/>
    </source>
</evidence>
<feature type="signal peptide" evidence="2">
    <location>
        <begin position="1"/>
        <end position="23"/>
    </location>
</feature>
<dbReference type="EMBL" id="JBIHMM010000002">
    <property type="protein sequence ID" value="MFH0254300.1"/>
    <property type="molecule type" value="Genomic_DNA"/>
</dbReference>
<protein>
    <recommendedName>
        <fullName evidence="5">HdeA/HdeB family protein</fullName>
    </recommendedName>
</protein>
<feature type="chain" id="PRO_5045380701" description="HdeA/HdeB family protein" evidence="2">
    <location>
        <begin position="24"/>
        <end position="129"/>
    </location>
</feature>
<keyword evidence="4" id="KW-1185">Reference proteome</keyword>
<gene>
    <name evidence="3" type="ORF">ACGRVM_10375</name>
</gene>
<organism evidence="3 4">
    <name type="scientific">Roseovarius aquimarinus</name>
    <dbReference type="NCBI Taxonomy" id="1229156"/>
    <lineage>
        <taxon>Bacteria</taxon>
        <taxon>Pseudomonadati</taxon>
        <taxon>Pseudomonadota</taxon>
        <taxon>Alphaproteobacteria</taxon>
        <taxon>Rhodobacterales</taxon>
        <taxon>Roseobacteraceae</taxon>
        <taxon>Roseovarius</taxon>
    </lineage>
</organism>
<evidence type="ECO:0000256" key="2">
    <source>
        <dbReference type="SAM" id="SignalP"/>
    </source>
</evidence>
<dbReference type="RefSeq" id="WP_377170162.1">
    <property type="nucleotide sequence ID" value="NZ_JBHTJC010000002.1"/>
</dbReference>
<comment type="caution">
    <text evidence="3">The sequence shown here is derived from an EMBL/GenBank/DDBJ whole genome shotgun (WGS) entry which is preliminary data.</text>
</comment>
<dbReference type="Proteomes" id="UP001607157">
    <property type="component" value="Unassembled WGS sequence"/>
</dbReference>
<sequence>MTFTIKTMTAAAALGLMSGAAFADTDMTCGDFMAMDSEGQIEAMGMIQGPDGGRDSARAEANGATEASGGEAVSSSSADDEMNQDSGQEGQQDMARGDDDEMMAAVLDHCKGGDELLVKDVVPGDGMGQ</sequence>
<feature type="compositionally biased region" description="Low complexity" evidence="1">
    <location>
        <begin position="63"/>
        <end position="77"/>
    </location>
</feature>
<accession>A0ABW7I7Y2</accession>
<evidence type="ECO:0000313" key="3">
    <source>
        <dbReference type="EMBL" id="MFH0254300.1"/>
    </source>
</evidence>
<name>A0ABW7I7Y2_9RHOB</name>
<evidence type="ECO:0008006" key="5">
    <source>
        <dbReference type="Google" id="ProtNLM"/>
    </source>
</evidence>